<dbReference type="AlphaFoldDB" id="A0AAC8UTK1"/>
<gene>
    <name evidence="1" type="ORF">ABN16_03200</name>
</gene>
<name>A0AAC8UTK1_9LACO</name>
<proteinExistence type="predicted"/>
<dbReference type="Proteomes" id="UP000036000">
    <property type="component" value="Chromosome"/>
</dbReference>
<accession>A0AAC8UTK1</accession>
<keyword evidence="2" id="KW-1185">Reference proteome</keyword>
<dbReference type="KEGG" id="lko:ABN16_03200"/>
<sequence length="183" mass="21036">MKKRIILLSSIILIIGLALAIGLLAHHKPTTSPAPQPSTKAVTPKHKISRPLTVTELNHNSQLRDTCIIYFAVKHTKLQRWQELSDFKLGWQVERYLKHHPDKYLVWPDKNITSAEKNLEPNWFKLTTTGKVTYDSMIVHSFRQDQTATTTLAKIAQQLNAEHKMATVRHLSHNLNQLTHKNK</sequence>
<evidence type="ECO:0000313" key="1">
    <source>
        <dbReference type="EMBL" id="AKP64101.1"/>
    </source>
</evidence>
<dbReference type="EMBL" id="CP012033">
    <property type="protein sequence ID" value="AKP64101.1"/>
    <property type="molecule type" value="Genomic_DNA"/>
</dbReference>
<reference evidence="1 2" key="1">
    <citation type="submission" date="2015-07" db="EMBL/GenBank/DDBJ databases">
        <title>Lactobacillus korensis/26-25/ whole genome sequencing.</title>
        <authorList>
            <person name="Kim M.K."/>
            <person name="Im W.-T."/>
            <person name="Srinivasan S."/>
            <person name="Lee J.-J."/>
        </authorList>
    </citation>
    <scope>NUCLEOTIDE SEQUENCE [LARGE SCALE GENOMIC DNA]</scope>
    <source>
        <strain evidence="1 2">26-25</strain>
    </source>
</reference>
<protein>
    <submittedName>
        <fullName evidence="1">Uncharacterized protein</fullName>
    </submittedName>
</protein>
<dbReference type="RefSeq" id="WP_048732883.1">
    <property type="nucleotide sequence ID" value="NZ_CP012033.1"/>
</dbReference>
<evidence type="ECO:0000313" key="2">
    <source>
        <dbReference type="Proteomes" id="UP000036000"/>
    </source>
</evidence>
<organism evidence="1 2">
    <name type="scientific">Levilactobacillus koreensis</name>
    <dbReference type="NCBI Taxonomy" id="637971"/>
    <lineage>
        <taxon>Bacteria</taxon>
        <taxon>Bacillati</taxon>
        <taxon>Bacillota</taxon>
        <taxon>Bacilli</taxon>
        <taxon>Lactobacillales</taxon>
        <taxon>Lactobacillaceae</taxon>
        <taxon>Levilactobacillus</taxon>
    </lineage>
</organism>